<dbReference type="EMBL" id="JBFNXQ010000044">
    <property type="protein sequence ID" value="MEX5719572.1"/>
    <property type="molecule type" value="Genomic_DNA"/>
</dbReference>
<evidence type="ECO:0000256" key="1">
    <source>
        <dbReference type="SAM" id="Phobius"/>
    </source>
</evidence>
<keyword evidence="1" id="KW-1133">Transmembrane helix</keyword>
<dbReference type="Proteomes" id="UP001560045">
    <property type="component" value="Unassembled WGS sequence"/>
</dbReference>
<reference evidence="2 3" key="1">
    <citation type="submission" date="2024-06" db="EMBL/GenBank/DDBJ databases">
        <title>Draft genome sequence of Geodermatophilus badlandi, a novel member of the Geodermatophilaceae isolated from badland sedimentary rocks in the Red desert, Wyoming, USA.</title>
        <authorList>
            <person name="Ben Tekaya S."/>
            <person name="Nouioui I."/>
            <person name="Flores G.M."/>
            <person name="Shaal M.N."/>
            <person name="Bredoire F."/>
            <person name="Basile F."/>
            <person name="Van Diepen L."/>
            <person name="Ward N.L."/>
        </authorList>
    </citation>
    <scope>NUCLEOTIDE SEQUENCE [LARGE SCALE GENOMIC DNA]</scope>
    <source>
        <strain evidence="2 3">WL48A</strain>
    </source>
</reference>
<name>A0ABV3XG69_9ACTN</name>
<evidence type="ECO:0000313" key="3">
    <source>
        <dbReference type="Proteomes" id="UP001560045"/>
    </source>
</evidence>
<organism evidence="2 3">
    <name type="scientific">Geodermatophilus maliterrae</name>
    <dbReference type="NCBI Taxonomy" id="3162531"/>
    <lineage>
        <taxon>Bacteria</taxon>
        <taxon>Bacillati</taxon>
        <taxon>Actinomycetota</taxon>
        <taxon>Actinomycetes</taxon>
        <taxon>Geodermatophilales</taxon>
        <taxon>Geodermatophilaceae</taxon>
        <taxon>Geodermatophilus</taxon>
    </lineage>
</organism>
<feature type="transmembrane region" description="Helical" evidence="1">
    <location>
        <begin position="36"/>
        <end position="61"/>
    </location>
</feature>
<sequence>MRQRWARVGAAAAALSIGIGALVTLDLRDQLSDDEALLTLAGSAVEVVGLVGALACCGLVLREAFRTRRAAGPRDAR</sequence>
<evidence type="ECO:0000313" key="2">
    <source>
        <dbReference type="EMBL" id="MEX5719572.1"/>
    </source>
</evidence>
<evidence type="ECO:0008006" key="4">
    <source>
        <dbReference type="Google" id="ProtNLM"/>
    </source>
</evidence>
<keyword evidence="1" id="KW-0472">Membrane</keyword>
<gene>
    <name evidence="2" type="ORF">ABQ292_14505</name>
</gene>
<comment type="caution">
    <text evidence="2">The sequence shown here is derived from an EMBL/GenBank/DDBJ whole genome shotgun (WGS) entry which is preliminary data.</text>
</comment>
<dbReference type="RefSeq" id="WP_369207536.1">
    <property type="nucleotide sequence ID" value="NZ_JBFNXQ010000044.1"/>
</dbReference>
<proteinExistence type="predicted"/>
<keyword evidence="3" id="KW-1185">Reference proteome</keyword>
<accession>A0ABV3XG69</accession>
<keyword evidence="1" id="KW-0812">Transmembrane</keyword>
<protein>
    <recommendedName>
        <fullName evidence="4">PEP-CTERM protein-sorting domain-containing protein</fullName>
    </recommendedName>
</protein>